<dbReference type="GO" id="GO:0007165">
    <property type="term" value="P:signal transduction"/>
    <property type="evidence" value="ECO:0007669"/>
    <property type="project" value="InterPro"/>
</dbReference>
<dbReference type="InterPro" id="IPR000488">
    <property type="entry name" value="Death_dom"/>
</dbReference>
<dbReference type="InterPro" id="IPR011029">
    <property type="entry name" value="DEATH-like_dom_sf"/>
</dbReference>
<dbReference type="CDD" id="cd08804">
    <property type="entry name" value="Death_ank2"/>
    <property type="match status" value="1"/>
</dbReference>
<evidence type="ECO:0000313" key="5">
    <source>
        <dbReference type="EMBL" id="PIN88232.1"/>
    </source>
</evidence>
<dbReference type="Pfam" id="PF00531">
    <property type="entry name" value="Death"/>
    <property type="match status" value="1"/>
</dbReference>
<dbReference type="SMART" id="SM00005">
    <property type="entry name" value="DEATH"/>
    <property type="match status" value="1"/>
</dbReference>
<protein>
    <recommendedName>
        <fullName evidence="4">Death domain-containing protein</fullName>
    </recommendedName>
</protein>
<dbReference type="OrthoDB" id="20872at2759"/>
<accession>A0A2G9NC33</accession>
<gene>
    <name evidence="5" type="ORF">AB205_0000470</name>
</gene>
<dbReference type="FunFam" id="1.10.533.10:FF:000002">
    <property type="entry name" value="Ankyrin-3 isoform 2"/>
    <property type="match status" value="1"/>
</dbReference>
<evidence type="ECO:0000259" key="4">
    <source>
        <dbReference type="PROSITE" id="PS50017"/>
    </source>
</evidence>
<feature type="domain" description="Death" evidence="4">
    <location>
        <begin position="300"/>
        <end position="384"/>
    </location>
</feature>
<evidence type="ECO:0000256" key="1">
    <source>
        <dbReference type="ARBA" id="ARBA00022737"/>
    </source>
</evidence>
<dbReference type="Gene3D" id="1.10.533.10">
    <property type="entry name" value="Death Domain, Fas"/>
    <property type="match status" value="1"/>
</dbReference>
<reference evidence="5" key="1">
    <citation type="submission" date="2017-08" db="EMBL/GenBank/DDBJ databases">
        <title>Assembly of the North American Bullfrog Genome.</title>
        <authorList>
            <person name="Warren R.L."/>
            <person name="Vandervalk B.P."/>
            <person name="Kucuk E."/>
            <person name="Birol I."/>
            <person name="Helbing C."/>
            <person name="Pandoh P."/>
            <person name="Behsaz B."/>
            <person name="Mohamadi H."/>
            <person name="Chu J."/>
            <person name="Jackman S."/>
            <person name="Hammond S.A."/>
            <person name="Veldhoen N."/>
            <person name="Kirk H."/>
            <person name="Zhao Y."/>
            <person name="Coope R."/>
            <person name="Pleasance S."/>
            <person name="Moore R."/>
            <person name="Holt R."/>
        </authorList>
    </citation>
    <scope>NUCLEOTIDE SEQUENCE</scope>
    <source>
        <strain evidence="5">Bruno</strain>
        <tissue evidence="5">Liver</tissue>
    </source>
</reference>
<dbReference type="PROSITE" id="PS50017">
    <property type="entry name" value="DEATH_DOMAIN"/>
    <property type="match status" value="1"/>
</dbReference>
<dbReference type="InterPro" id="IPR051165">
    <property type="entry name" value="Multifunctional_ANK_Repeat"/>
</dbReference>
<evidence type="ECO:0000256" key="3">
    <source>
        <dbReference type="SAM" id="MobiDB-lite"/>
    </source>
</evidence>
<sequence length="411" mass="47034">MLIFLVHLQDDEETESTETSILKSHLVNDEPVLASPDLLSEVCEMKQDLIKMSAILTIDATQKPGTLKAKDFEKSEEDPGEPFEIVEKVKEDLEKVNEILRTGTYTREESLHDGAHSSKSHKKDEEWVILRDDEIEEAKLNALLEDAEIPCIEFKIDRGHKPRVKSDMNEMVNYLTTDLNSYSADSAAIPGTETEKKEQRKLPLEIKKPVRRKLKERQREELQGASDRASLTKFSSEESLDDETGLTPTVVPSVKEVSPVIEETPIGSIKDKVKALQKRVEEEQKGVTSTSNFEEDQERIERRLAYVADHLGFSWTELARELDFTEEQIHQIRVENPNSLQDQSHALLKYWLDRDGKHATDANLNQCLTKINRMDIVHLMETSMNEPMRCHANRTYADIEQTITLDHSEGK</sequence>
<name>A0A2G9NC33_AQUCT</name>
<keyword evidence="2" id="KW-0040">ANK repeat</keyword>
<organism evidence="5">
    <name type="scientific">Aquarana catesbeiana</name>
    <name type="common">American bullfrog</name>
    <name type="synonym">Rana catesbeiana</name>
    <dbReference type="NCBI Taxonomy" id="8400"/>
    <lineage>
        <taxon>Eukaryota</taxon>
        <taxon>Metazoa</taxon>
        <taxon>Chordata</taxon>
        <taxon>Craniata</taxon>
        <taxon>Vertebrata</taxon>
        <taxon>Euteleostomi</taxon>
        <taxon>Amphibia</taxon>
        <taxon>Batrachia</taxon>
        <taxon>Anura</taxon>
        <taxon>Neobatrachia</taxon>
        <taxon>Ranoidea</taxon>
        <taxon>Ranidae</taxon>
        <taxon>Aquarana</taxon>
    </lineage>
</organism>
<dbReference type="AlphaFoldDB" id="A0A2G9NC33"/>
<dbReference type="SUPFAM" id="SSF47986">
    <property type="entry name" value="DEATH domain"/>
    <property type="match status" value="1"/>
</dbReference>
<dbReference type="EMBL" id="KV922738">
    <property type="protein sequence ID" value="PIN88232.1"/>
    <property type="molecule type" value="Genomic_DNA"/>
</dbReference>
<dbReference type="PANTHER" id="PTHR24123">
    <property type="entry name" value="ANKYRIN REPEAT-CONTAINING"/>
    <property type="match status" value="1"/>
</dbReference>
<dbReference type="PANTHER" id="PTHR24123:SF49">
    <property type="entry name" value="ANKYRIN-2-LIKE ISOFORM X1"/>
    <property type="match status" value="1"/>
</dbReference>
<proteinExistence type="predicted"/>
<feature type="region of interest" description="Disordered" evidence="3">
    <location>
        <begin position="215"/>
        <end position="250"/>
    </location>
</feature>
<evidence type="ECO:0000256" key="2">
    <source>
        <dbReference type="ARBA" id="ARBA00023043"/>
    </source>
</evidence>
<keyword evidence="1" id="KW-0677">Repeat</keyword>